<protein>
    <recommendedName>
        <fullName evidence="3">PS II complex 12 kDa extrinsic protein</fullName>
    </recommendedName>
</protein>
<gene>
    <name evidence="1" type="ORF">QLX08_008070</name>
</gene>
<dbReference type="Proteomes" id="UP001432146">
    <property type="component" value="Unassembled WGS sequence"/>
</dbReference>
<organism evidence="1 2">
    <name type="scientific">Tetragonisca angustula</name>
    <dbReference type="NCBI Taxonomy" id="166442"/>
    <lineage>
        <taxon>Eukaryota</taxon>
        <taxon>Metazoa</taxon>
        <taxon>Ecdysozoa</taxon>
        <taxon>Arthropoda</taxon>
        <taxon>Hexapoda</taxon>
        <taxon>Insecta</taxon>
        <taxon>Pterygota</taxon>
        <taxon>Neoptera</taxon>
        <taxon>Endopterygota</taxon>
        <taxon>Hymenoptera</taxon>
        <taxon>Apocrita</taxon>
        <taxon>Aculeata</taxon>
        <taxon>Apoidea</taxon>
        <taxon>Anthophila</taxon>
        <taxon>Apidae</taxon>
        <taxon>Tetragonisca</taxon>
    </lineage>
</organism>
<comment type="caution">
    <text evidence="1">The sequence shown here is derived from an EMBL/GenBank/DDBJ whole genome shotgun (WGS) entry which is preliminary data.</text>
</comment>
<evidence type="ECO:0000313" key="2">
    <source>
        <dbReference type="Proteomes" id="UP001432146"/>
    </source>
</evidence>
<proteinExistence type="predicted"/>
<evidence type="ECO:0008006" key="3">
    <source>
        <dbReference type="Google" id="ProtNLM"/>
    </source>
</evidence>
<sequence>MFARQFARFLNSSDNEILRLFTIILLSVGLLNLSTAAPDSAGIVEMVKGLAYGGIPYGSVTGMVAKYPGFTRQQFNSNQARQLNRFRNEVPLVVNPNFRATRLVDTQSESIQIYKDSGALGSVNYVEYYAPLVTKS</sequence>
<keyword evidence="2" id="KW-1185">Reference proteome</keyword>
<reference evidence="1 2" key="1">
    <citation type="submission" date="2024-05" db="EMBL/GenBank/DDBJ databases">
        <title>The nuclear and mitochondrial genome assemblies of Tetragonisca angustula (Apidae: Meliponini), a tiny yet remarkable pollinator in the Neotropics.</title>
        <authorList>
            <person name="Ferrari R."/>
            <person name="Ricardo P.C."/>
            <person name="Dias F.C."/>
            <person name="Araujo N.S."/>
            <person name="Soares D.O."/>
            <person name="Zhou Q.-S."/>
            <person name="Zhu C.-D."/>
            <person name="Coutinho L."/>
            <person name="Airas M.C."/>
            <person name="Batista T.M."/>
        </authorList>
    </citation>
    <scope>NUCLEOTIDE SEQUENCE [LARGE SCALE GENOMIC DNA]</scope>
    <source>
        <strain evidence="1">ASF017062</strain>
        <tissue evidence="1">Abdomen</tissue>
    </source>
</reference>
<dbReference type="EMBL" id="JAWNGG020000169">
    <property type="protein sequence ID" value="KAK9298706.1"/>
    <property type="molecule type" value="Genomic_DNA"/>
</dbReference>
<name>A0AAW0ZPR3_9HYME</name>
<evidence type="ECO:0000313" key="1">
    <source>
        <dbReference type="EMBL" id="KAK9298706.1"/>
    </source>
</evidence>
<dbReference type="AlphaFoldDB" id="A0AAW0ZPR3"/>
<accession>A0AAW0ZPR3</accession>